<evidence type="ECO:0000313" key="1">
    <source>
        <dbReference type="EMBL" id="KPQ42653.1"/>
    </source>
</evidence>
<name>A0A0P8A7Q6_9EURY</name>
<dbReference type="Proteomes" id="UP000050360">
    <property type="component" value="Unassembled WGS sequence"/>
</dbReference>
<feature type="non-terminal residue" evidence="1">
    <location>
        <position position="1"/>
    </location>
</feature>
<gene>
    <name evidence="1" type="ORF">MPEBLZ_02782</name>
</gene>
<dbReference type="NCBIfam" id="TIGR03275">
    <property type="entry name" value="methan_mark_8"/>
    <property type="match status" value="1"/>
</dbReference>
<dbReference type="InterPro" id="IPR009181">
    <property type="entry name" value="Methan_mark_8"/>
</dbReference>
<accession>A0A0P8A7Q6</accession>
<dbReference type="PATRIC" id="fig|1719120.3.peg.3035"/>
<evidence type="ECO:0000313" key="2">
    <source>
        <dbReference type="Proteomes" id="UP000050360"/>
    </source>
</evidence>
<proteinExistence type="predicted"/>
<dbReference type="EMBL" id="LKCM01000216">
    <property type="protein sequence ID" value="KPQ42653.1"/>
    <property type="molecule type" value="Genomic_DNA"/>
</dbReference>
<dbReference type="AlphaFoldDB" id="A0A0P8A7Q6"/>
<reference evidence="1 2" key="1">
    <citation type="submission" date="2015-09" db="EMBL/GenBank/DDBJ databases">
        <title>A metagenomics-based metabolic model of nitrate-dependent anaerobic oxidation of methane by Methanoperedens-like archaea.</title>
        <authorList>
            <person name="Arshad A."/>
            <person name="Speth D.R."/>
            <person name="De Graaf R.M."/>
            <person name="Op Den Camp H.J."/>
            <person name="Jetten M.S."/>
            <person name="Welte C.U."/>
        </authorList>
    </citation>
    <scope>NUCLEOTIDE SEQUENCE [LARGE SCALE GENOMIC DNA]</scope>
</reference>
<evidence type="ECO:0008006" key="3">
    <source>
        <dbReference type="Google" id="ProtNLM"/>
    </source>
</evidence>
<dbReference type="PIRSF" id="PIRSF004929">
    <property type="entry name" value="UCP004929"/>
    <property type="match status" value="1"/>
</dbReference>
<dbReference type="Pfam" id="PF09872">
    <property type="entry name" value="DUF2099"/>
    <property type="match status" value="1"/>
</dbReference>
<organism evidence="1 2">
    <name type="scientific">Candidatus Methanoperedens nitratireducens</name>
    <dbReference type="NCBI Taxonomy" id="1392998"/>
    <lineage>
        <taxon>Archaea</taxon>
        <taxon>Methanobacteriati</taxon>
        <taxon>Methanobacteriota</taxon>
        <taxon>Stenosarchaea group</taxon>
        <taxon>Methanomicrobia</taxon>
        <taxon>Methanosarcinales</taxon>
        <taxon>ANME-2 cluster</taxon>
        <taxon>Candidatus Methanoperedentaceae</taxon>
        <taxon>Candidatus Methanoperedens</taxon>
    </lineage>
</organism>
<protein>
    <recommendedName>
        <fullName evidence="3">Methanogenesis marker protein 8</fullName>
    </recommendedName>
</protein>
<comment type="caution">
    <text evidence="1">The sequence shown here is derived from an EMBL/GenBank/DDBJ whole genome shotgun (WGS) entry which is preliminary data.</text>
</comment>
<sequence length="290" mass="31626">RGDFMKDRHIMEALGKTRVVVENGKIVEVGEPMTEYCPIWYKVTGVKKFTPQIVKENIGLRMKEFGMFTADRAIEMETFVGFGASETFMTALKKGLLDVCVTACDGAGTVITGNPKLVQGIGAKISGLVETSPIPKLIERIGQAGGIVLDKDTAAIDQPEGVKRAIDAGYKKIGVSVTNIKELKRIRMLEKSNGVDVIAFGVHTTAMPEDEAKEFIGLIDMTTSCTSKWIRGQIEGNTIAQFGNGIPIFAITQRSKELLLERAKDVSDSILVNTAKLPELPDERQPKPLV</sequence>